<keyword evidence="1 3" id="KW-0489">Methyltransferase</keyword>
<dbReference type="GO" id="GO:0003676">
    <property type="term" value="F:nucleic acid binding"/>
    <property type="evidence" value="ECO:0007669"/>
    <property type="project" value="InterPro"/>
</dbReference>
<dbReference type="InterPro" id="IPR029063">
    <property type="entry name" value="SAM-dependent_MTases_sf"/>
</dbReference>
<reference evidence="3 4" key="1">
    <citation type="submission" date="2019-07" db="EMBL/GenBank/DDBJ databases">
        <authorList>
            <person name="Hibberd C M."/>
            <person name="Gehrig L. J."/>
            <person name="Chang H.-W."/>
            <person name="Venkatesh S."/>
        </authorList>
    </citation>
    <scope>NUCLEOTIDE SEQUENCE [LARGE SCALE GENOMIC DNA]</scope>
    <source>
        <strain evidence="3">Ruminococcus_obeum_SSTS_Bg7063</strain>
    </source>
</reference>
<dbReference type="PANTHER" id="PTHR43542:SF1">
    <property type="entry name" value="METHYLTRANSFERASE"/>
    <property type="match status" value="1"/>
</dbReference>
<name>A0A564UDZ8_9FIRM</name>
<dbReference type="Pfam" id="PF03602">
    <property type="entry name" value="Cons_hypoth95"/>
    <property type="match status" value="1"/>
</dbReference>
<keyword evidence="2 3" id="KW-0808">Transferase</keyword>
<dbReference type="Gene3D" id="3.40.50.150">
    <property type="entry name" value="Vaccinia Virus protein VP39"/>
    <property type="match status" value="1"/>
</dbReference>
<organism evidence="3 4">
    <name type="scientific">Blautia obeum</name>
    <dbReference type="NCBI Taxonomy" id="40520"/>
    <lineage>
        <taxon>Bacteria</taxon>
        <taxon>Bacillati</taxon>
        <taxon>Bacillota</taxon>
        <taxon>Clostridia</taxon>
        <taxon>Lachnospirales</taxon>
        <taxon>Lachnospiraceae</taxon>
        <taxon>Blautia</taxon>
    </lineage>
</organism>
<dbReference type="EMBL" id="CABHNB010000041">
    <property type="protein sequence ID" value="VUX17562.1"/>
    <property type="molecule type" value="Genomic_DNA"/>
</dbReference>
<dbReference type="AlphaFoldDB" id="A0A564UDZ8"/>
<evidence type="ECO:0000256" key="2">
    <source>
        <dbReference type="ARBA" id="ARBA00022679"/>
    </source>
</evidence>
<dbReference type="InterPro" id="IPR002052">
    <property type="entry name" value="DNA_methylase_N6_adenine_CS"/>
</dbReference>
<protein>
    <submittedName>
        <fullName evidence="3">Ribosomal RNA small subunit methyltransferase D</fullName>
        <ecNumber evidence="3">2.1.1.171</ecNumber>
    </submittedName>
</protein>
<dbReference type="InterPro" id="IPR004398">
    <property type="entry name" value="RNA_MeTrfase_RsmD"/>
</dbReference>
<dbReference type="NCBIfam" id="TIGR00095">
    <property type="entry name" value="16S rRNA (guanine(966)-N(2))-methyltransferase RsmD"/>
    <property type="match status" value="1"/>
</dbReference>
<dbReference type="SUPFAM" id="SSF53335">
    <property type="entry name" value="S-adenosyl-L-methionine-dependent methyltransferases"/>
    <property type="match status" value="1"/>
</dbReference>
<accession>A0A564UDZ8</accession>
<dbReference type="GO" id="GO:0052913">
    <property type="term" value="F:16S rRNA (guanine(966)-N(2))-methyltransferase activity"/>
    <property type="evidence" value="ECO:0007669"/>
    <property type="project" value="UniProtKB-EC"/>
</dbReference>
<dbReference type="Proteomes" id="UP000409147">
    <property type="component" value="Unassembled WGS sequence"/>
</dbReference>
<dbReference type="PANTHER" id="PTHR43542">
    <property type="entry name" value="METHYLTRANSFERASE"/>
    <property type="match status" value="1"/>
</dbReference>
<evidence type="ECO:0000256" key="1">
    <source>
        <dbReference type="ARBA" id="ARBA00022603"/>
    </source>
</evidence>
<dbReference type="EC" id="2.1.1.171" evidence="3"/>
<dbReference type="RefSeq" id="WP_144369517.1">
    <property type="nucleotide sequence ID" value="NZ_CABHNB010000041.1"/>
</dbReference>
<dbReference type="PIRSF" id="PIRSF004553">
    <property type="entry name" value="CHP00095"/>
    <property type="match status" value="1"/>
</dbReference>
<evidence type="ECO:0000313" key="4">
    <source>
        <dbReference type="Proteomes" id="UP000409147"/>
    </source>
</evidence>
<dbReference type="CDD" id="cd02440">
    <property type="entry name" value="AdoMet_MTases"/>
    <property type="match status" value="1"/>
</dbReference>
<gene>
    <name evidence="3" type="primary">rsmD</name>
    <name evidence="3" type="ORF">ROSSTS7063_02732</name>
</gene>
<proteinExistence type="predicted"/>
<dbReference type="PROSITE" id="PS00092">
    <property type="entry name" value="N6_MTASE"/>
    <property type="match status" value="1"/>
</dbReference>
<sequence>MRVIAGKARRLALKTVPGMETRPTTDRIKETLFNILQPEIPDCRFLDLFSGSGGIGIEALSRGAESAVFVEKNPKACACIRENLTFAKLAEHGKLLNMDVLQALRSLEGEEAFDCIFMDPPYNKDLERQVLEYLKDSSLANTDTLIVTEADLHTDFSYVEELGYELSRSKEYKTNKHIFLHKRK</sequence>
<evidence type="ECO:0000313" key="3">
    <source>
        <dbReference type="EMBL" id="VUX17562.1"/>
    </source>
</evidence>
<keyword evidence="4" id="KW-1185">Reference proteome</keyword>